<accession>A0A0E9R8Q5</accession>
<dbReference type="EMBL" id="GBXM01083098">
    <property type="protein sequence ID" value="JAH25479.1"/>
    <property type="molecule type" value="Transcribed_RNA"/>
</dbReference>
<reference evidence="1" key="2">
    <citation type="journal article" date="2015" name="Fish Shellfish Immunol.">
        <title>Early steps in the European eel (Anguilla anguilla)-Vibrio vulnificus interaction in the gills: Role of the RtxA13 toxin.</title>
        <authorList>
            <person name="Callol A."/>
            <person name="Pajuelo D."/>
            <person name="Ebbesson L."/>
            <person name="Teles M."/>
            <person name="MacKenzie S."/>
            <person name="Amaro C."/>
        </authorList>
    </citation>
    <scope>NUCLEOTIDE SEQUENCE</scope>
</reference>
<reference evidence="1" key="1">
    <citation type="submission" date="2014-11" db="EMBL/GenBank/DDBJ databases">
        <authorList>
            <person name="Amaro Gonzalez C."/>
        </authorList>
    </citation>
    <scope>NUCLEOTIDE SEQUENCE</scope>
</reference>
<proteinExistence type="predicted"/>
<organism evidence="1">
    <name type="scientific">Anguilla anguilla</name>
    <name type="common">European freshwater eel</name>
    <name type="synonym">Muraena anguilla</name>
    <dbReference type="NCBI Taxonomy" id="7936"/>
    <lineage>
        <taxon>Eukaryota</taxon>
        <taxon>Metazoa</taxon>
        <taxon>Chordata</taxon>
        <taxon>Craniata</taxon>
        <taxon>Vertebrata</taxon>
        <taxon>Euteleostomi</taxon>
        <taxon>Actinopterygii</taxon>
        <taxon>Neopterygii</taxon>
        <taxon>Teleostei</taxon>
        <taxon>Anguilliformes</taxon>
        <taxon>Anguillidae</taxon>
        <taxon>Anguilla</taxon>
    </lineage>
</organism>
<sequence>MSLVMTELLKFSLHWEQGNRPYGTWVRWCMTR</sequence>
<evidence type="ECO:0000313" key="1">
    <source>
        <dbReference type="EMBL" id="JAH25479.1"/>
    </source>
</evidence>
<name>A0A0E9R8Q5_ANGAN</name>
<protein>
    <submittedName>
        <fullName evidence="1">Uncharacterized protein</fullName>
    </submittedName>
</protein>
<dbReference type="AlphaFoldDB" id="A0A0E9R8Q5"/>